<evidence type="ECO:0000259" key="3">
    <source>
        <dbReference type="PROSITE" id="PS51668"/>
    </source>
</evidence>
<keyword evidence="4" id="KW-0808">Transferase</keyword>
<dbReference type="InterPro" id="IPR023370">
    <property type="entry name" value="TrmO-like_N"/>
</dbReference>
<keyword evidence="5" id="KW-1185">Reference proteome</keyword>
<dbReference type="PANTHER" id="PTHR12818:SF0">
    <property type="entry name" value="TRNA (ADENINE(37)-N6)-METHYLTRANSFERASE"/>
    <property type="match status" value="1"/>
</dbReference>
<feature type="domain" description="TsaA-like" evidence="3">
    <location>
        <begin position="5"/>
        <end position="133"/>
    </location>
</feature>
<dbReference type="OrthoDB" id="9804309at2"/>
<dbReference type="AlphaFoldDB" id="A0A1Q9GLQ8"/>
<comment type="similarity">
    <text evidence="2">Belongs to the tRNA methyltransferase O family.</text>
</comment>
<dbReference type="Gene3D" id="2.40.30.70">
    <property type="entry name" value="YaeB-like"/>
    <property type="match status" value="1"/>
</dbReference>
<dbReference type="Proteomes" id="UP000186905">
    <property type="component" value="Unassembled WGS sequence"/>
</dbReference>
<protein>
    <submittedName>
        <fullName evidence="4">tRNA (N6-threonylcarbamoyladenosine(37)-N6)-methyltransferase TrmO</fullName>
    </submittedName>
</protein>
<dbReference type="STRING" id="1903952.BIT28_22785"/>
<evidence type="ECO:0000313" key="4">
    <source>
        <dbReference type="EMBL" id="OLQ75466.1"/>
    </source>
</evidence>
<evidence type="ECO:0000313" key="5">
    <source>
        <dbReference type="Proteomes" id="UP000186905"/>
    </source>
</evidence>
<organism evidence="4 5">
    <name type="scientific">Photobacterium proteolyticum</name>
    <dbReference type="NCBI Taxonomy" id="1903952"/>
    <lineage>
        <taxon>Bacteria</taxon>
        <taxon>Pseudomonadati</taxon>
        <taxon>Pseudomonadota</taxon>
        <taxon>Gammaproteobacteria</taxon>
        <taxon>Vibrionales</taxon>
        <taxon>Vibrionaceae</taxon>
        <taxon>Photobacterium</taxon>
    </lineage>
</organism>
<dbReference type="EMBL" id="MJIL01000075">
    <property type="protein sequence ID" value="OLQ75466.1"/>
    <property type="molecule type" value="Genomic_DNA"/>
</dbReference>
<proteinExistence type="inferred from homology"/>
<accession>A0A1Q9GLQ8</accession>
<gene>
    <name evidence="4" type="ORF">BIT28_22785</name>
</gene>
<comment type="caution">
    <text evidence="4">The sequence shown here is derived from an EMBL/GenBank/DDBJ whole genome shotgun (WGS) entry which is preliminary data.</text>
</comment>
<keyword evidence="1" id="KW-0949">S-adenosyl-L-methionine</keyword>
<dbReference type="Pfam" id="PF01980">
    <property type="entry name" value="TrmO_N"/>
    <property type="match status" value="1"/>
</dbReference>
<dbReference type="PROSITE" id="PS51668">
    <property type="entry name" value="TSAA_2"/>
    <property type="match status" value="1"/>
</dbReference>
<dbReference type="InterPro" id="IPR036414">
    <property type="entry name" value="YaeB_N_sf"/>
</dbReference>
<dbReference type="InterPro" id="IPR036413">
    <property type="entry name" value="YaeB-like_sf"/>
</dbReference>
<dbReference type="InterPro" id="IPR040372">
    <property type="entry name" value="YaeB-like"/>
</dbReference>
<dbReference type="CDD" id="cd09281">
    <property type="entry name" value="UPF0066"/>
    <property type="match status" value="1"/>
</dbReference>
<dbReference type="GO" id="GO:0032259">
    <property type="term" value="P:methylation"/>
    <property type="evidence" value="ECO:0007669"/>
    <property type="project" value="UniProtKB-KW"/>
</dbReference>
<sequence length="133" mass="14887">MSSEITYIGCIKTPYTQIEDCPNNIQPNGPLCHLNLDEHYHDGLRGLTVGQHILILYWLENAKRTVVIQRTSKGNQTKGTFALRSPHRPNPIGAAVLPIENIERGQISVRGLDCLNNTRLIDIKPAIYRETGS</sequence>
<dbReference type="RefSeq" id="WP_075764458.1">
    <property type="nucleotide sequence ID" value="NZ_MJIL01000075.1"/>
</dbReference>
<dbReference type="GO" id="GO:0008168">
    <property type="term" value="F:methyltransferase activity"/>
    <property type="evidence" value="ECO:0007669"/>
    <property type="project" value="UniProtKB-KW"/>
</dbReference>
<keyword evidence="4" id="KW-0489">Methyltransferase</keyword>
<evidence type="ECO:0000256" key="2">
    <source>
        <dbReference type="ARBA" id="ARBA00033753"/>
    </source>
</evidence>
<dbReference type="NCBIfam" id="TIGR00104">
    <property type="entry name" value="tRNA_TsaA"/>
    <property type="match status" value="1"/>
</dbReference>
<dbReference type="PANTHER" id="PTHR12818">
    <property type="entry name" value="TRNA (ADENINE(37)-N6)-METHYLTRANSFERASE"/>
    <property type="match status" value="1"/>
</dbReference>
<name>A0A1Q9GLQ8_9GAMM</name>
<reference evidence="4 5" key="1">
    <citation type="submission" date="2016-09" db="EMBL/GenBank/DDBJ databases">
        <title>Photobacterium proteolyticum sp. nov. a protease producing bacterium isolated from ocean sediments of Laizhou Bay.</title>
        <authorList>
            <person name="Li Y."/>
        </authorList>
    </citation>
    <scope>NUCLEOTIDE SEQUENCE [LARGE SCALE GENOMIC DNA]</scope>
    <source>
        <strain evidence="4 5">13-12</strain>
    </source>
</reference>
<dbReference type="SUPFAM" id="SSF118196">
    <property type="entry name" value="YaeB-like"/>
    <property type="match status" value="1"/>
</dbReference>
<evidence type="ECO:0000256" key="1">
    <source>
        <dbReference type="ARBA" id="ARBA00022691"/>
    </source>
</evidence>